<dbReference type="AlphaFoldDB" id="A0A7X1WSW9"/>
<gene>
    <name evidence="1" type="ORF">GHO37_03190</name>
</gene>
<dbReference type="RefSeq" id="WP_153437737.1">
    <property type="nucleotide sequence ID" value="NZ_WIWF01000007.1"/>
</dbReference>
<dbReference type="Proteomes" id="UP000447574">
    <property type="component" value="Unassembled WGS sequence"/>
</dbReference>
<evidence type="ECO:0000313" key="2">
    <source>
        <dbReference type="Proteomes" id="UP000447574"/>
    </source>
</evidence>
<comment type="caution">
    <text evidence="1">The sequence shown here is derived from an EMBL/GenBank/DDBJ whole genome shotgun (WGS) entry which is preliminary data.</text>
</comment>
<proteinExistence type="predicted"/>
<reference evidence="1 2" key="1">
    <citation type="submission" date="2019-10" db="EMBL/GenBank/DDBJ databases">
        <title>Evaluation of single-gene subtyping targets for Pseudomonas.</title>
        <authorList>
            <person name="Reichler S.J."/>
            <person name="Orsi R.H."/>
            <person name="Wiedmann M."/>
            <person name="Martin N.H."/>
            <person name="Murphy S.I."/>
        </authorList>
    </citation>
    <scope>NUCLEOTIDE SEQUENCE [LARGE SCALE GENOMIC DNA]</scope>
    <source>
        <strain evidence="1 2">FSL R10-2932</strain>
    </source>
</reference>
<name>A0A7X1WSW9_9PSED</name>
<protein>
    <submittedName>
        <fullName evidence="1">Uncharacterized protein</fullName>
    </submittedName>
</protein>
<accession>A0A7X1WSW9</accession>
<dbReference type="EMBL" id="WIWF01000007">
    <property type="protein sequence ID" value="MQT73310.1"/>
    <property type="molecule type" value="Genomic_DNA"/>
</dbReference>
<organism evidence="1 2">
    <name type="scientific">Pseudomonas helleri</name>
    <dbReference type="NCBI Taxonomy" id="1608996"/>
    <lineage>
        <taxon>Bacteria</taxon>
        <taxon>Pseudomonadati</taxon>
        <taxon>Pseudomonadota</taxon>
        <taxon>Gammaproteobacteria</taxon>
        <taxon>Pseudomonadales</taxon>
        <taxon>Pseudomonadaceae</taxon>
        <taxon>Pseudomonas</taxon>
    </lineage>
</organism>
<sequence length="147" mass="15754">MKGRLFLVGGPAFLVMVTMATKVWALVPEVTIQADRGGYPIIYGQTNMPDGTLLTVTLRIPGQYGGMQNVEVVNGRFASTRFSVNGERPLPSGKASVEVSSHLPQLQSQEVRAVIGDRGENLEGPLVYSLPGIGGRMIKTTSTLQIP</sequence>
<evidence type="ECO:0000313" key="1">
    <source>
        <dbReference type="EMBL" id="MQT73310.1"/>
    </source>
</evidence>